<proteinExistence type="predicted"/>
<evidence type="ECO:0000313" key="2">
    <source>
        <dbReference type="WBParaSite" id="PS1159_v2.g16602.t1"/>
    </source>
</evidence>
<sequence>MRSKLEIFFLVFVISLFCHTGAALNENEIVYENYTVNVGQVFIAKIHGDDIDVNLLPSWIQSNGTAVFGIPQLQEFYTVDGKEKVETVHLGQNVYALITFLLKETNVCGFEESVFLEVYQKNEFNKYTSKEIR</sequence>
<dbReference type="WBParaSite" id="PS1159_v2.g16602.t1">
    <property type="protein sequence ID" value="PS1159_v2.g16602.t1"/>
    <property type="gene ID" value="PS1159_v2.g16602"/>
</dbReference>
<reference evidence="2" key="1">
    <citation type="submission" date="2022-11" db="UniProtKB">
        <authorList>
            <consortium name="WormBaseParasite"/>
        </authorList>
    </citation>
    <scope>IDENTIFICATION</scope>
</reference>
<accession>A0AC35FGH2</accession>
<protein>
    <submittedName>
        <fullName evidence="2">Uncharacterized protein</fullName>
    </submittedName>
</protein>
<organism evidence="1 2">
    <name type="scientific">Panagrolaimus sp. PS1159</name>
    <dbReference type="NCBI Taxonomy" id="55785"/>
    <lineage>
        <taxon>Eukaryota</taxon>
        <taxon>Metazoa</taxon>
        <taxon>Ecdysozoa</taxon>
        <taxon>Nematoda</taxon>
        <taxon>Chromadorea</taxon>
        <taxon>Rhabditida</taxon>
        <taxon>Tylenchina</taxon>
        <taxon>Panagrolaimomorpha</taxon>
        <taxon>Panagrolaimoidea</taxon>
        <taxon>Panagrolaimidae</taxon>
        <taxon>Panagrolaimus</taxon>
    </lineage>
</organism>
<dbReference type="Proteomes" id="UP000887580">
    <property type="component" value="Unplaced"/>
</dbReference>
<evidence type="ECO:0000313" key="1">
    <source>
        <dbReference type="Proteomes" id="UP000887580"/>
    </source>
</evidence>
<name>A0AC35FGH2_9BILA</name>